<name>A0AAW1IVM0_POPJA</name>
<dbReference type="Gene3D" id="3.60.10.10">
    <property type="entry name" value="Endonuclease/exonuclease/phosphatase"/>
    <property type="match status" value="1"/>
</dbReference>
<sequence>MSTENVSDNTKKAQKRSKPDHDISLEEKNHFQRSKLTPRSPVKVRVPKEIRSILMELKKEFKEDLAEIKKEIRTEITQMKEEVNNLKVEFRRNNEEIERVKEEITQIRKEWEDEKQNLMQKLRSSDEKYEKMKRNLIRNNIIITGLKVDATDEKIMKEAIEGMIETHLGIKVNTKKVYKIDKKRCVAELADRDEKIKILKVKSKLKGKDIYIDSELTFEERSMQRKIRDKAREERNRGAIVRETLNNRLEEIKIRGTKKEVGKGLNNDGQQTEKPQRKASDGKLCNIGTWNVRGTYGEGALQNLAAIMKKYEIDILAVQETKQKGQEIITLDGYTLFNSGGENRCLGVGFLLRNEFKYKVVDFEPIGERVCRLRLRGKYWKISLLNVHAPTEDKDLIVKSEFYEELEKVLEKVPKFELPKCQNRKRRRAQESNRW</sequence>
<dbReference type="AlphaFoldDB" id="A0AAW1IVM0"/>
<dbReference type="GO" id="GO:0003824">
    <property type="term" value="F:catalytic activity"/>
    <property type="evidence" value="ECO:0007669"/>
    <property type="project" value="InterPro"/>
</dbReference>
<evidence type="ECO:0000256" key="2">
    <source>
        <dbReference type="SAM" id="MobiDB-lite"/>
    </source>
</evidence>
<dbReference type="SUPFAM" id="SSF56219">
    <property type="entry name" value="DNase I-like"/>
    <property type="match status" value="1"/>
</dbReference>
<organism evidence="4 5">
    <name type="scientific">Popillia japonica</name>
    <name type="common">Japanese beetle</name>
    <dbReference type="NCBI Taxonomy" id="7064"/>
    <lineage>
        <taxon>Eukaryota</taxon>
        <taxon>Metazoa</taxon>
        <taxon>Ecdysozoa</taxon>
        <taxon>Arthropoda</taxon>
        <taxon>Hexapoda</taxon>
        <taxon>Insecta</taxon>
        <taxon>Pterygota</taxon>
        <taxon>Neoptera</taxon>
        <taxon>Endopterygota</taxon>
        <taxon>Coleoptera</taxon>
        <taxon>Polyphaga</taxon>
        <taxon>Scarabaeiformia</taxon>
        <taxon>Scarabaeidae</taxon>
        <taxon>Rutelinae</taxon>
        <taxon>Popillia</taxon>
    </lineage>
</organism>
<dbReference type="InterPro" id="IPR036691">
    <property type="entry name" value="Endo/exonu/phosph_ase_sf"/>
</dbReference>
<feature type="coiled-coil region" evidence="1">
    <location>
        <begin position="51"/>
        <end position="135"/>
    </location>
</feature>
<dbReference type="InterPro" id="IPR005135">
    <property type="entry name" value="Endo/exonuclease/phosphatase"/>
</dbReference>
<evidence type="ECO:0000313" key="5">
    <source>
        <dbReference type="Proteomes" id="UP001458880"/>
    </source>
</evidence>
<dbReference type="Proteomes" id="UP001458880">
    <property type="component" value="Unassembled WGS sequence"/>
</dbReference>
<evidence type="ECO:0000259" key="3">
    <source>
        <dbReference type="Pfam" id="PF03372"/>
    </source>
</evidence>
<feature type="region of interest" description="Disordered" evidence="2">
    <location>
        <begin position="261"/>
        <end position="280"/>
    </location>
</feature>
<dbReference type="EMBL" id="JASPKY010000532">
    <property type="protein sequence ID" value="KAK9693714.1"/>
    <property type="molecule type" value="Genomic_DNA"/>
</dbReference>
<feature type="region of interest" description="Disordered" evidence="2">
    <location>
        <begin position="1"/>
        <end position="40"/>
    </location>
</feature>
<comment type="caution">
    <text evidence="4">The sequence shown here is derived from an EMBL/GenBank/DDBJ whole genome shotgun (WGS) entry which is preliminary data.</text>
</comment>
<feature type="domain" description="Endonuclease/exonuclease/phosphatase" evidence="3">
    <location>
        <begin position="288"/>
        <end position="369"/>
    </location>
</feature>
<evidence type="ECO:0000313" key="4">
    <source>
        <dbReference type="EMBL" id="KAK9693714.1"/>
    </source>
</evidence>
<proteinExistence type="predicted"/>
<evidence type="ECO:0000256" key="1">
    <source>
        <dbReference type="SAM" id="Coils"/>
    </source>
</evidence>
<keyword evidence="1" id="KW-0175">Coiled coil</keyword>
<reference evidence="4 5" key="1">
    <citation type="journal article" date="2024" name="BMC Genomics">
        <title>De novo assembly and annotation of Popillia japonica's genome with initial clues to its potential as an invasive pest.</title>
        <authorList>
            <person name="Cucini C."/>
            <person name="Boschi S."/>
            <person name="Funari R."/>
            <person name="Cardaioli E."/>
            <person name="Iannotti N."/>
            <person name="Marturano G."/>
            <person name="Paoli F."/>
            <person name="Bruttini M."/>
            <person name="Carapelli A."/>
            <person name="Frati F."/>
            <person name="Nardi F."/>
        </authorList>
    </citation>
    <scope>NUCLEOTIDE SEQUENCE [LARGE SCALE GENOMIC DNA]</scope>
    <source>
        <strain evidence="4">DMR45628</strain>
    </source>
</reference>
<accession>A0AAW1IVM0</accession>
<keyword evidence="5" id="KW-1185">Reference proteome</keyword>
<feature type="compositionally biased region" description="Basic and acidic residues" evidence="2">
    <location>
        <begin position="17"/>
        <end position="30"/>
    </location>
</feature>
<protein>
    <recommendedName>
        <fullName evidence="3">Endonuclease/exonuclease/phosphatase domain-containing protein</fullName>
    </recommendedName>
</protein>
<dbReference type="Pfam" id="PF03372">
    <property type="entry name" value="Exo_endo_phos"/>
    <property type="match status" value="1"/>
</dbReference>
<gene>
    <name evidence="4" type="ORF">QE152_g34012</name>
</gene>